<organism evidence="2 3">
    <name type="scientific">Thalictrum thalictroides</name>
    <name type="common">Rue-anemone</name>
    <name type="synonym">Anemone thalictroides</name>
    <dbReference type="NCBI Taxonomy" id="46969"/>
    <lineage>
        <taxon>Eukaryota</taxon>
        <taxon>Viridiplantae</taxon>
        <taxon>Streptophyta</taxon>
        <taxon>Embryophyta</taxon>
        <taxon>Tracheophyta</taxon>
        <taxon>Spermatophyta</taxon>
        <taxon>Magnoliopsida</taxon>
        <taxon>Ranunculales</taxon>
        <taxon>Ranunculaceae</taxon>
        <taxon>Thalictroideae</taxon>
        <taxon>Thalictrum</taxon>
    </lineage>
</organism>
<reference evidence="2 3" key="1">
    <citation type="submission" date="2020-06" db="EMBL/GenBank/DDBJ databases">
        <title>Transcriptomic and genomic resources for Thalictrum thalictroides and T. hernandezii: Facilitating candidate gene discovery in an emerging model plant lineage.</title>
        <authorList>
            <person name="Arias T."/>
            <person name="Riano-Pachon D.M."/>
            <person name="Di Stilio V.S."/>
        </authorList>
    </citation>
    <scope>NUCLEOTIDE SEQUENCE [LARGE SCALE GENOMIC DNA]</scope>
    <source>
        <strain evidence="3">cv. WT478/WT964</strain>
        <tissue evidence="2">Leaves</tissue>
    </source>
</reference>
<accession>A0A7J6UU91</accession>
<feature type="compositionally biased region" description="Basic residues" evidence="1">
    <location>
        <begin position="411"/>
        <end position="420"/>
    </location>
</feature>
<keyword evidence="3" id="KW-1185">Reference proteome</keyword>
<feature type="region of interest" description="Disordered" evidence="1">
    <location>
        <begin position="373"/>
        <end position="448"/>
    </location>
</feature>
<feature type="compositionally biased region" description="Polar residues" evidence="1">
    <location>
        <begin position="197"/>
        <end position="209"/>
    </location>
</feature>
<comment type="caution">
    <text evidence="2">The sequence shown here is derived from an EMBL/GenBank/DDBJ whole genome shotgun (WGS) entry which is preliminary data.</text>
</comment>
<name>A0A7J6UU91_THATH</name>
<dbReference type="OrthoDB" id="26491at2759"/>
<gene>
    <name evidence="2" type="ORF">FRX31_034392</name>
</gene>
<evidence type="ECO:0000313" key="3">
    <source>
        <dbReference type="Proteomes" id="UP000554482"/>
    </source>
</evidence>
<dbReference type="PANTHER" id="PTHR33210:SF18">
    <property type="entry name" value="PROTODERMAL FACTOR 1"/>
    <property type="match status" value="1"/>
</dbReference>
<proteinExistence type="predicted"/>
<dbReference type="PANTHER" id="PTHR33210">
    <property type="entry name" value="PROTODERMAL FACTOR 1"/>
    <property type="match status" value="1"/>
</dbReference>
<sequence length="577" mass="63051">MPFQGEVVQTGFVVDRTYVVKEFKHEKERKQLDLPAKKNVLTNYFCTASLEAKRKFRAPRITPNHFDSMEGSDSSSERNESDKTNKDSETCKDYSPVVSMEDGFAATAFLSLESSIGNLRSSEHSVPLELTRLAVCKPCPTLRKERECKLTLDVVESKTRSVNKKVIVRSSYFKHKSTNDNDNKNENEKPVSEKDTTSGILSDSMSTESAPIRTNKLKSAMKKRDAIPIERTQNEFVKVKHARTDETVPSEGDPVDSRCTLMGTEEGNFGCNISHLSHYSNVAEKSMERFVSIVSAFACKSSGSRASGLRAPLKDVYNTVATRYSHPPRCPFPPNFRKAGSQSVRVLAFAVCVIYNFVIPVISRGFEDEKNYYPSPDTSVGGSPPSISSPPIDPGVGGTPPSGHGSSGSPPHRHHGHHRSPPSNCGTPSTPTYPGILTPPSSSLPPLLPDPNSPIPLLPGTCTYWSTHPTAIWGLLGWWGTMGDLFHLPSSLGTSSSFPGVGLTLPQALSNTRQDGLSSLYREGAASLLNSMANPRFPYSTQQVRDQFTAAIVSDRAAAAQANLFRQANEGRVKPRV</sequence>
<feature type="region of interest" description="Disordered" evidence="1">
    <location>
        <begin position="175"/>
        <end position="210"/>
    </location>
</feature>
<dbReference type="InterPro" id="IPR039923">
    <property type="entry name" value="Protodermal_1"/>
</dbReference>
<evidence type="ECO:0000313" key="2">
    <source>
        <dbReference type="EMBL" id="KAF5176021.1"/>
    </source>
</evidence>
<feature type="compositionally biased region" description="Basic and acidic residues" evidence="1">
    <location>
        <begin position="177"/>
        <end position="196"/>
    </location>
</feature>
<evidence type="ECO:0000256" key="1">
    <source>
        <dbReference type="SAM" id="MobiDB-lite"/>
    </source>
</evidence>
<dbReference type="EMBL" id="JABWDY010043301">
    <property type="protein sequence ID" value="KAF5176021.1"/>
    <property type="molecule type" value="Genomic_DNA"/>
</dbReference>
<feature type="compositionally biased region" description="Basic and acidic residues" evidence="1">
    <location>
        <begin position="75"/>
        <end position="92"/>
    </location>
</feature>
<feature type="compositionally biased region" description="Low complexity" evidence="1">
    <location>
        <begin position="401"/>
        <end position="410"/>
    </location>
</feature>
<dbReference type="AlphaFoldDB" id="A0A7J6UU91"/>
<dbReference type="Proteomes" id="UP000554482">
    <property type="component" value="Unassembled WGS sequence"/>
</dbReference>
<feature type="region of interest" description="Disordered" evidence="1">
    <location>
        <begin position="61"/>
        <end position="93"/>
    </location>
</feature>
<protein>
    <submittedName>
        <fullName evidence="2">Protodermal factor</fullName>
    </submittedName>
</protein>